<keyword evidence="3" id="KW-1185">Reference proteome</keyword>
<gene>
    <name evidence="2" type="ORF">CRENBAI_006835</name>
</gene>
<dbReference type="Proteomes" id="UP001311232">
    <property type="component" value="Unassembled WGS sequence"/>
</dbReference>
<evidence type="ECO:0000256" key="1">
    <source>
        <dbReference type="SAM" id="MobiDB-lite"/>
    </source>
</evidence>
<protein>
    <submittedName>
        <fullName evidence="2">Uncharacterized protein</fullName>
    </submittedName>
</protein>
<feature type="region of interest" description="Disordered" evidence="1">
    <location>
        <begin position="1"/>
        <end position="58"/>
    </location>
</feature>
<evidence type="ECO:0000313" key="3">
    <source>
        <dbReference type="Proteomes" id="UP001311232"/>
    </source>
</evidence>
<name>A0AAV9QMD5_9TELE</name>
<dbReference type="EMBL" id="JAHHUM010003033">
    <property type="protein sequence ID" value="KAK5598628.1"/>
    <property type="molecule type" value="Genomic_DNA"/>
</dbReference>
<feature type="region of interest" description="Disordered" evidence="1">
    <location>
        <begin position="92"/>
        <end position="119"/>
    </location>
</feature>
<sequence>MEMTFGGSRLVLVPPGYGPSQNSSTPPIPSSVGASSRRRRLLNASAPPDQSSSSTLLAQSLSTSSSTLLAQTSSSALSSTLLAQTSSSSSSTLLVQTSSSSSPSASASAEGRSDVPGLEGFEDKLPLSLEPQGLCCRSSGLHRYLHSMLHSRLPCARPPGRVLNTLRLASSCLTSRPPAPRVLYSAWPASRQPAPLSQPSQTS</sequence>
<evidence type="ECO:0000313" key="2">
    <source>
        <dbReference type="EMBL" id="KAK5598628.1"/>
    </source>
</evidence>
<comment type="caution">
    <text evidence="2">The sequence shown here is derived from an EMBL/GenBank/DDBJ whole genome shotgun (WGS) entry which is preliminary data.</text>
</comment>
<feature type="compositionally biased region" description="Low complexity" evidence="1">
    <location>
        <begin position="42"/>
        <end position="58"/>
    </location>
</feature>
<organism evidence="2 3">
    <name type="scientific">Crenichthys baileyi</name>
    <name type="common">White River springfish</name>
    <dbReference type="NCBI Taxonomy" id="28760"/>
    <lineage>
        <taxon>Eukaryota</taxon>
        <taxon>Metazoa</taxon>
        <taxon>Chordata</taxon>
        <taxon>Craniata</taxon>
        <taxon>Vertebrata</taxon>
        <taxon>Euteleostomi</taxon>
        <taxon>Actinopterygii</taxon>
        <taxon>Neopterygii</taxon>
        <taxon>Teleostei</taxon>
        <taxon>Neoteleostei</taxon>
        <taxon>Acanthomorphata</taxon>
        <taxon>Ovalentaria</taxon>
        <taxon>Atherinomorphae</taxon>
        <taxon>Cyprinodontiformes</taxon>
        <taxon>Goodeidae</taxon>
        <taxon>Crenichthys</taxon>
    </lineage>
</organism>
<accession>A0AAV9QMD5</accession>
<proteinExistence type="predicted"/>
<dbReference type="AlphaFoldDB" id="A0AAV9QMD5"/>
<reference evidence="2 3" key="1">
    <citation type="submission" date="2021-06" db="EMBL/GenBank/DDBJ databases">
        <authorList>
            <person name="Palmer J.M."/>
        </authorList>
    </citation>
    <scope>NUCLEOTIDE SEQUENCE [LARGE SCALE GENOMIC DNA]</scope>
    <source>
        <strain evidence="2 3">MEX-2019</strain>
        <tissue evidence="2">Muscle</tissue>
    </source>
</reference>
<feature type="compositionally biased region" description="Low complexity" evidence="1">
    <location>
        <begin position="92"/>
        <end position="109"/>
    </location>
</feature>